<feature type="compositionally biased region" description="Low complexity" evidence="1">
    <location>
        <begin position="19"/>
        <end position="31"/>
    </location>
</feature>
<dbReference type="Proteomes" id="UP001165121">
    <property type="component" value="Unassembled WGS sequence"/>
</dbReference>
<feature type="region of interest" description="Disordered" evidence="1">
    <location>
        <begin position="92"/>
        <end position="111"/>
    </location>
</feature>
<gene>
    <name evidence="2" type="ORF">Pfra01_001664000</name>
</gene>
<feature type="compositionally biased region" description="Low complexity" evidence="1">
    <location>
        <begin position="1087"/>
        <end position="1109"/>
    </location>
</feature>
<dbReference type="GO" id="GO:0034472">
    <property type="term" value="P:snRNA 3'-end processing"/>
    <property type="evidence" value="ECO:0007669"/>
    <property type="project" value="TreeGrafter"/>
</dbReference>
<feature type="region of interest" description="Disordered" evidence="1">
    <location>
        <begin position="140"/>
        <end position="159"/>
    </location>
</feature>
<dbReference type="AlphaFoldDB" id="A0A9W6XVD8"/>
<accession>A0A9W6XVD8</accession>
<organism evidence="2 3">
    <name type="scientific">Phytophthora fragariaefolia</name>
    <dbReference type="NCBI Taxonomy" id="1490495"/>
    <lineage>
        <taxon>Eukaryota</taxon>
        <taxon>Sar</taxon>
        <taxon>Stramenopiles</taxon>
        <taxon>Oomycota</taxon>
        <taxon>Peronosporomycetes</taxon>
        <taxon>Peronosporales</taxon>
        <taxon>Peronosporaceae</taxon>
        <taxon>Phytophthora</taxon>
    </lineage>
</organism>
<dbReference type="InterPro" id="IPR040316">
    <property type="entry name" value="INTS5"/>
</dbReference>
<proteinExistence type="predicted"/>
<reference evidence="2" key="1">
    <citation type="submission" date="2023-04" db="EMBL/GenBank/DDBJ databases">
        <title>Phytophthora fragariaefolia NBRC 109709.</title>
        <authorList>
            <person name="Ichikawa N."/>
            <person name="Sato H."/>
            <person name="Tonouchi N."/>
        </authorList>
    </citation>
    <scope>NUCLEOTIDE SEQUENCE</scope>
    <source>
        <strain evidence="2">NBRC 109709</strain>
    </source>
</reference>
<dbReference type="PANTHER" id="PTHR31697:SF2">
    <property type="entry name" value="INTEGRATOR COMPLEX SUBUNIT 5"/>
    <property type="match status" value="1"/>
</dbReference>
<name>A0A9W6XVD8_9STRA</name>
<dbReference type="OrthoDB" id="69088at2759"/>
<protein>
    <submittedName>
        <fullName evidence="2">Unnamed protein product</fullName>
    </submittedName>
</protein>
<dbReference type="PANTHER" id="PTHR31697">
    <property type="entry name" value="INTEGRATOR COMPLEX SUBUNIT 5"/>
    <property type="match status" value="1"/>
</dbReference>
<sequence length="1158" mass="126771">MEIQLNAAPEDAPAPAPAASPSVSHAMPMSSLLSADVSTPRAAPAPARSGLSSLMNSPLPDDVENAVESVENAVENVENVENADQDVVLSASQESDGVQNEEPDVENAARVSKTPALRHAELRALQDTLRLALQRQWAEAPPAAKRAKKSKQSRRAKAAVSHAAAEAELELRRALHELQRVVSTQFARAGVLADVARLCLGLCEAADARDPVQSWQEPAADARGVDLDRTAGKLPTKPVYAQLAAVVRRAVLAAGGAASRELLTLVLDWCLARPTPAHWMWLLLSVSHMNSHCVLEFLLREAVARYQADADAVAPLLPLLELLATKHPAQMVDILRDLLDECATGATVAVGQGLTPVDVVYRLVALASDSAILVSACDDNLQWIVTEELVSSLATKFTAPQSSSNGSASSHFLGMEEQLLNLIRQRSPELSNSAFQLLLLLQNLTASKSPPQVIAAVTSLQRKVLEFAGSESSCTFAKHIYRFLPYMCQNTLRLLHTTVPVQETQEDEAIQSCENETMPKDIACQRFGEWKQWLCLLAKAISRKEVAEQLIKAELMLAEFGEMPLVLSLTGVQPADHALCELLTYLLIPASPEYVTFVGNVVHECQSAAPRARRRILGVVQTLLNLNDNEDSMSSANQLPIRLTAEPGASCVQQLARAESWGDSLDSFMLWKGVRGIEFWESFLDLTRSKDEVVAARALHLLSRTPFLSLENPSWQYRCVRKLSGVFFSLLRQYRTKLVLEGDKTSSLLSVPSDNDLRSRLQSLRMILFRLLALDGGVAHYPSSVYSMFASLWLDALLSTTSATSIPTHFPNGVNFADVDDIDDALDERQVIRSERTISSKCTNLQSSQVITKVPETKLVYRKTLDSSWEREMHAARVCSAYATEIISHLLASTGTAASLLADSHVKSKTVPNAEEDEQLERRLKIVVDMVLERVIPCCGIPSDDIYKDILPNRSSFDVDLRVEQWLNHFPAFLPLLRSVISTSTALSSSQLLRLVPVIKSALIVLLGHWNSVKGELSVENVDVPPYMRNQNQLAITCELMQLLRSTNWLPVPLGKTAELLPLTTPADIRSILFSCWFYLSDHPPRTGSRAPTPATSATTSPISSGSSPAGFSITGLSTGGPTSSSSHPPIEFYLIPLRKALHRNIRKIGAKYPLFMC</sequence>
<comment type="caution">
    <text evidence="2">The sequence shown here is derived from an EMBL/GenBank/DDBJ whole genome shotgun (WGS) entry which is preliminary data.</text>
</comment>
<feature type="compositionally biased region" description="Basic residues" evidence="1">
    <location>
        <begin position="145"/>
        <end position="157"/>
    </location>
</feature>
<feature type="region of interest" description="Disordered" evidence="1">
    <location>
        <begin position="1086"/>
        <end position="1109"/>
    </location>
</feature>
<evidence type="ECO:0000313" key="3">
    <source>
        <dbReference type="Proteomes" id="UP001165121"/>
    </source>
</evidence>
<dbReference type="EMBL" id="BSXT01001890">
    <property type="protein sequence ID" value="GMF45878.1"/>
    <property type="molecule type" value="Genomic_DNA"/>
</dbReference>
<dbReference type="GO" id="GO:0032039">
    <property type="term" value="C:integrator complex"/>
    <property type="evidence" value="ECO:0007669"/>
    <property type="project" value="InterPro"/>
</dbReference>
<evidence type="ECO:0000256" key="1">
    <source>
        <dbReference type="SAM" id="MobiDB-lite"/>
    </source>
</evidence>
<keyword evidence="3" id="KW-1185">Reference proteome</keyword>
<evidence type="ECO:0000313" key="2">
    <source>
        <dbReference type="EMBL" id="GMF45878.1"/>
    </source>
</evidence>
<feature type="region of interest" description="Disordered" evidence="1">
    <location>
        <begin position="1"/>
        <end position="61"/>
    </location>
</feature>